<dbReference type="PROSITE" id="PS51471">
    <property type="entry name" value="FE2OG_OXY"/>
    <property type="match status" value="1"/>
</dbReference>
<dbReference type="InterPro" id="IPR037151">
    <property type="entry name" value="AlkB-like_sf"/>
</dbReference>
<name>A0A7S3NPL9_9STRA</name>
<dbReference type="GO" id="GO:0006402">
    <property type="term" value="P:mRNA catabolic process"/>
    <property type="evidence" value="ECO:0007669"/>
    <property type="project" value="InterPro"/>
</dbReference>
<dbReference type="InterPro" id="IPR005123">
    <property type="entry name" value="Oxoglu/Fe-dep_dioxygenase_dom"/>
</dbReference>
<feature type="region of interest" description="Disordered" evidence="1">
    <location>
        <begin position="1"/>
        <end position="69"/>
    </location>
</feature>
<dbReference type="Gene3D" id="2.60.120.590">
    <property type="entry name" value="Alpha-ketoglutarate-dependent dioxygenase AlkB-like"/>
    <property type="match status" value="1"/>
</dbReference>
<evidence type="ECO:0000259" key="2">
    <source>
        <dbReference type="PROSITE" id="PS51471"/>
    </source>
</evidence>
<feature type="compositionally biased region" description="Basic residues" evidence="1">
    <location>
        <begin position="328"/>
        <end position="339"/>
    </location>
</feature>
<evidence type="ECO:0000256" key="1">
    <source>
        <dbReference type="SAM" id="MobiDB-lite"/>
    </source>
</evidence>
<organism evidence="3">
    <name type="scientific">Aureoumbra lagunensis</name>
    <dbReference type="NCBI Taxonomy" id="44058"/>
    <lineage>
        <taxon>Eukaryota</taxon>
        <taxon>Sar</taxon>
        <taxon>Stramenopiles</taxon>
        <taxon>Ochrophyta</taxon>
        <taxon>Pelagophyceae</taxon>
        <taxon>Pelagomonadales</taxon>
        <taxon>Aureoumbra</taxon>
    </lineage>
</organism>
<dbReference type="GO" id="GO:0003729">
    <property type="term" value="F:mRNA binding"/>
    <property type="evidence" value="ECO:0007669"/>
    <property type="project" value="InterPro"/>
</dbReference>
<feature type="compositionally biased region" description="Low complexity" evidence="1">
    <location>
        <begin position="318"/>
        <end position="327"/>
    </location>
</feature>
<dbReference type="EMBL" id="HBIJ01022452">
    <property type="protein sequence ID" value="CAE0373863.1"/>
    <property type="molecule type" value="Transcribed_RNA"/>
</dbReference>
<feature type="compositionally biased region" description="Low complexity" evidence="1">
    <location>
        <begin position="23"/>
        <end position="38"/>
    </location>
</feature>
<feature type="region of interest" description="Disordered" evidence="1">
    <location>
        <begin position="304"/>
        <end position="346"/>
    </location>
</feature>
<proteinExistence type="predicted"/>
<feature type="domain" description="Fe2OG dioxygenase" evidence="2">
    <location>
        <begin position="181"/>
        <end position="278"/>
    </location>
</feature>
<gene>
    <name evidence="3" type="ORF">ALAG00032_LOCUS14665</name>
</gene>
<dbReference type="PANTHER" id="PTHR31447:SF23">
    <property type="entry name" value="2-OXOGLUTARATE AND FE(II)-DEPENDENT OXYGENASE SUPERFAMILY PROTEIN"/>
    <property type="match status" value="1"/>
</dbReference>
<dbReference type="PANTHER" id="PTHR31447">
    <property type="entry name" value="HYDROXYPROLINE-RICH GLYCOPROTEIN FAMILY PROTEIN-RELATED"/>
    <property type="match status" value="1"/>
</dbReference>
<dbReference type="InterPro" id="IPR027450">
    <property type="entry name" value="AlkB-like"/>
</dbReference>
<dbReference type="InterPro" id="IPR044842">
    <property type="entry name" value="ALKBH9B/ALKBH10B-like"/>
</dbReference>
<feature type="compositionally biased region" description="Polar residues" evidence="1">
    <location>
        <begin position="1"/>
        <end position="15"/>
    </location>
</feature>
<sequence>MMKSWSQVVAETTPPSVAEIILPRSPSQPRVVSPSPKSFKTQTVTKYAENPPHAKEYRKSKNSSTFSHQEESENILQGLVLWRNIITEEKENELIDWVSSALNRKDELQGATYLQATHTQEDYKAGRKRTVFGRQVLQFGSFYDYQNHIIDTETPVEEMPPILDRIIDIFIKQGALPIEKRPDTCIINVYQPGDTIPPHVDDLAYPRPFSTLSLSSPASILLGTSIQPIGNSRYRAPVKIDLASRSLLVLQGIGGDKTKHCIPPCKEFRISLTFRRMPDWARRACDLRKQSQRTDTLCIETALSTSPPSEDTIRECQQPEQQQQIKTNKSKKKKKKKYYRPSTDAD</sequence>
<evidence type="ECO:0000313" key="3">
    <source>
        <dbReference type="EMBL" id="CAE0373863.1"/>
    </source>
</evidence>
<dbReference type="SUPFAM" id="SSF51197">
    <property type="entry name" value="Clavaminate synthase-like"/>
    <property type="match status" value="1"/>
</dbReference>
<dbReference type="Pfam" id="PF13532">
    <property type="entry name" value="2OG-FeII_Oxy_2"/>
    <property type="match status" value="1"/>
</dbReference>
<dbReference type="GO" id="GO:0032451">
    <property type="term" value="F:demethylase activity"/>
    <property type="evidence" value="ECO:0007669"/>
    <property type="project" value="InterPro"/>
</dbReference>
<protein>
    <recommendedName>
        <fullName evidence="2">Fe2OG dioxygenase domain-containing protein</fullName>
    </recommendedName>
</protein>
<reference evidence="3" key="1">
    <citation type="submission" date="2021-01" db="EMBL/GenBank/DDBJ databases">
        <authorList>
            <person name="Corre E."/>
            <person name="Pelletier E."/>
            <person name="Niang G."/>
            <person name="Scheremetjew M."/>
            <person name="Finn R."/>
            <person name="Kale V."/>
            <person name="Holt S."/>
            <person name="Cochrane G."/>
            <person name="Meng A."/>
            <person name="Brown T."/>
            <person name="Cohen L."/>
        </authorList>
    </citation>
    <scope>NUCLEOTIDE SEQUENCE</scope>
    <source>
        <strain evidence="3">CCMP1510</strain>
    </source>
</reference>
<dbReference type="AlphaFoldDB" id="A0A7S3NPL9"/>
<accession>A0A7S3NPL9</accession>